<name>A0A1K0IF78_CUPNE</name>
<gene>
    <name evidence="1" type="ORF">CNECB9_2370154</name>
</gene>
<dbReference type="EMBL" id="FMSH01000154">
    <property type="protein sequence ID" value="SCU75580.1"/>
    <property type="molecule type" value="Genomic_DNA"/>
</dbReference>
<dbReference type="RefSeq" id="WP_340524175.1">
    <property type="nucleotide sequence ID" value="NZ_FMSH01000154.1"/>
</dbReference>
<proteinExistence type="predicted"/>
<accession>A0A1K0IF78</accession>
<dbReference type="AlphaFoldDB" id="A0A1K0IF78"/>
<evidence type="ECO:0000313" key="1">
    <source>
        <dbReference type="EMBL" id="SCU75580.1"/>
    </source>
</evidence>
<organism evidence="1">
    <name type="scientific">Cupriavidus necator</name>
    <name type="common">Alcaligenes eutrophus</name>
    <name type="synonym">Ralstonia eutropha</name>
    <dbReference type="NCBI Taxonomy" id="106590"/>
    <lineage>
        <taxon>Bacteria</taxon>
        <taxon>Pseudomonadati</taxon>
        <taxon>Pseudomonadota</taxon>
        <taxon>Betaproteobacteria</taxon>
        <taxon>Burkholderiales</taxon>
        <taxon>Burkholderiaceae</taxon>
        <taxon>Cupriavidus</taxon>
    </lineage>
</organism>
<reference evidence="1" key="1">
    <citation type="submission" date="2016-09" db="EMBL/GenBank/DDBJ databases">
        <authorList>
            <person name="Capua I."/>
            <person name="De Benedictis P."/>
            <person name="Joannis T."/>
            <person name="Lombin L.H."/>
            <person name="Cattoli G."/>
        </authorList>
    </citation>
    <scope>NUCLEOTIDE SEQUENCE</scope>
    <source>
        <strain evidence="1">B9</strain>
    </source>
</reference>
<sequence length="75" mass="8049">MTSQEAAERQAAHECLQQELVEALQWAASALQVIANGVMPAHELDLIHRADQSASKSVGQILDAADEALAKARNQ</sequence>
<protein>
    <submittedName>
        <fullName evidence="1">Uncharacterized protein</fullName>
    </submittedName>
</protein>